<sequence>MFVSIAGTPSCGKTYFLASMTWRLRHVFPKHFAMTFSDADPVSNLQLNEYENQQFFNPNPDEVVKLAKTQEHGELYDTVMFGEKLVEYPRPFLFAIRPNAHHPNAGQGGKTSRLLCLYDNAGESYEPGRDDASSPVTRHLAHAQVLMFCFDPTQDPRFRQECRSASQDPQVVGGLETRRQEAVFHELVDRVRRHAGLHQNEKHRRPLVVIVTKYDVWKPMLGECDLPDPWLPVPGSALSGLDVPRIEGVSDQVRELLWRFTPEMVSAAEAFSDRVTYIPVSATGCSPVVDEDSGQISGIRPRDINPIWTEVPLLLALAKWGAGMVPYKTGKKPEGDIEGRSA</sequence>
<dbReference type="SUPFAM" id="SSF52540">
    <property type="entry name" value="P-loop containing nucleoside triphosphate hydrolases"/>
    <property type="match status" value="1"/>
</dbReference>
<dbReference type="RefSeq" id="WP_146561886.1">
    <property type="nucleotide sequence ID" value="NZ_SIHJ01000001.1"/>
</dbReference>
<dbReference type="OrthoDB" id="240746at2"/>
<name>A0A5C5VAG8_9BACT</name>
<dbReference type="Proteomes" id="UP000316714">
    <property type="component" value="Unassembled WGS sequence"/>
</dbReference>
<proteinExistence type="predicted"/>
<comment type="caution">
    <text evidence="1">The sequence shown here is derived from an EMBL/GenBank/DDBJ whole genome shotgun (WGS) entry which is preliminary data.</text>
</comment>
<evidence type="ECO:0000313" key="2">
    <source>
        <dbReference type="Proteomes" id="UP000316714"/>
    </source>
</evidence>
<dbReference type="InterPro" id="IPR027417">
    <property type="entry name" value="P-loop_NTPase"/>
</dbReference>
<gene>
    <name evidence="1" type="ORF">KOR34_04870</name>
</gene>
<evidence type="ECO:0000313" key="1">
    <source>
        <dbReference type="EMBL" id="TWT35594.1"/>
    </source>
</evidence>
<dbReference type="EMBL" id="SIHJ01000001">
    <property type="protein sequence ID" value="TWT35594.1"/>
    <property type="molecule type" value="Genomic_DNA"/>
</dbReference>
<protein>
    <submittedName>
        <fullName evidence="1">Uncharacterized protein</fullName>
    </submittedName>
</protein>
<reference evidence="1 2" key="1">
    <citation type="submission" date="2019-02" db="EMBL/GenBank/DDBJ databases">
        <title>Deep-cultivation of Planctomycetes and their phenomic and genomic characterization uncovers novel biology.</title>
        <authorList>
            <person name="Wiegand S."/>
            <person name="Jogler M."/>
            <person name="Boedeker C."/>
            <person name="Pinto D."/>
            <person name="Vollmers J."/>
            <person name="Rivas-Marin E."/>
            <person name="Kohn T."/>
            <person name="Peeters S.H."/>
            <person name="Heuer A."/>
            <person name="Rast P."/>
            <person name="Oberbeckmann S."/>
            <person name="Bunk B."/>
            <person name="Jeske O."/>
            <person name="Meyerdierks A."/>
            <person name="Storesund J.E."/>
            <person name="Kallscheuer N."/>
            <person name="Luecker S."/>
            <person name="Lage O.M."/>
            <person name="Pohl T."/>
            <person name="Merkel B.J."/>
            <person name="Hornburger P."/>
            <person name="Mueller R.-W."/>
            <person name="Bruemmer F."/>
            <person name="Labrenz M."/>
            <person name="Spormann A.M."/>
            <person name="Op Den Camp H."/>
            <person name="Overmann J."/>
            <person name="Amann R."/>
            <person name="Jetten M.S.M."/>
            <person name="Mascher T."/>
            <person name="Medema M.H."/>
            <person name="Devos D.P."/>
            <person name="Kaster A.-K."/>
            <person name="Ovreas L."/>
            <person name="Rohde M."/>
            <person name="Galperin M.Y."/>
            <person name="Jogler C."/>
        </authorList>
    </citation>
    <scope>NUCLEOTIDE SEQUENCE [LARGE SCALE GENOMIC DNA]</scope>
    <source>
        <strain evidence="1 2">KOR34</strain>
    </source>
</reference>
<accession>A0A5C5VAG8</accession>
<organism evidence="1 2">
    <name type="scientific">Posidoniimonas corsicana</name>
    <dbReference type="NCBI Taxonomy" id="1938618"/>
    <lineage>
        <taxon>Bacteria</taxon>
        <taxon>Pseudomonadati</taxon>
        <taxon>Planctomycetota</taxon>
        <taxon>Planctomycetia</taxon>
        <taxon>Pirellulales</taxon>
        <taxon>Lacipirellulaceae</taxon>
        <taxon>Posidoniimonas</taxon>
    </lineage>
</organism>
<keyword evidence="2" id="KW-1185">Reference proteome</keyword>
<dbReference type="AlphaFoldDB" id="A0A5C5VAG8"/>